<sequence length="160" mass="17196">MPAFDAPTPIRAIVDLAFGALRVTATGQSTSTTVQVLPTDPTSHKDVKAAERTQVDYSDGRLRITGPGYGSRAWLARAGSVEVTVDLPERSHLEARIVTGDLRVEGRLDEVRVHSAHGEVRLDRADTIYIKADSGRIVLSEVCPPSSPPTAARRGWPGTT</sequence>
<keyword evidence="2" id="KW-1185">Reference proteome</keyword>
<organism evidence="1 2">
    <name type="scientific">Sphaerisporangium dianthi</name>
    <dbReference type="NCBI Taxonomy" id="1436120"/>
    <lineage>
        <taxon>Bacteria</taxon>
        <taxon>Bacillati</taxon>
        <taxon>Actinomycetota</taxon>
        <taxon>Actinomycetes</taxon>
        <taxon>Streptosporangiales</taxon>
        <taxon>Streptosporangiaceae</taxon>
        <taxon>Sphaerisporangium</taxon>
    </lineage>
</organism>
<evidence type="ECO:0008006" key="3">
    <source>
        <dbReference type="Google" id="ProtNLM"/>
    </source>
</evidence>
<comment type="caution">
    <text evidence="1">The sequence shown here is derived from an EMBL/GenBank/DDBJ whole genome shotgun (WGS) entry which is preliminary data.</text>
</comment>
<proteinExistence type="predicted"/>
<accession>A0ABV9CQV8</accession>
<evidence type="ECO:0000313" key="1">
    <source>
        <dbReference type="EMBL" id="MFC4534919.1"/>
    </source>
</evidence>
<evidence type="ECO:0000313" key="2">
    <source>
        <dbReference type="Proteomes" id="UP001596004"/>
    </source>
</evidence>
<dbReference type="RefSeq" id="WP_380846502.1">
    <property type="nucleotide sequence ID" value="NZ_JBHSFP010000026.1"/>
</dbReference>
<dbReference type="Proteomes" id="UP001596004">
    <property type="component" value="Unassembled WGS sequence"/>
</dbReference>
<gene>
    <name evidence="1" type="ORF">ACFO60_29515</name>
</gene>
<dbReference type="EMBL" id="JBHSFP010000026">
    <property type="protein sequence ID" value="MFC4534919.1"/>
    <property type="molecule type" value="Genomic_DNA"/>
</dbReference>
<protein>
    <recommendedName>
        <fullName evidence="3">Adhesin domain-containing protein</fullName>
    </recommendedName>
</protein>
<reference evidence="2" key="1">
    <citation type="journal article" date="2019" name="Int. J. Syst. Evol. Microbiol.">
        <title>The Global Catalogue of Microorganisms (GCM) 10K type strain sequencing project: providing services to taxonomists for standard genome sequencing and annotation.</title>
        <authorList>
            <consortium name="The Broad Institute Genomics Platform"/>
            <consortium name="The Broad Institute Genome Sequencing Center for Infectious Disease"/>
            <person name="Wu L."/>
            <person name="Ma J."/>
        </authorList>
    </citation>
    <scope>NUCLEOTIDE SEQUENCE [LARGE SCALE GENOMIC DNA]</scope>
    <source>
        <strain evidence="2">CGMCC 4.7132</strain>
    </source>
</reference>
<name>A0ABV9CQV8_9ACTN</name>